<dbReference type="Pfam" id="PF13041">
    <property type="entry name" value="PPR_2"/>
    <property type="match status" value="1"/>
</dbReference>
<accession>A0A2G2ZYJ0</accession>
<feature type="repeat" description="PPR" evidence="3">
    <location>
        <begin position="115"/>
        <end position="149"/>
    </location>
</feature>
<comment type="similarity">
    <text evidence="1">Belongs to the PPR family. P subfamily.</text>
</comment>
<evidence type="ECO:0000256" key="1">
    <source>
        <dbReference type="ARBA" id="ARBA00007626"/>
    </source>
</evidence>
<evidence type="ECO:0008006" key="6">
    <source>
        <dbReference type="Google" id="ProtNLM"/>
    </source>
</evidence>
<keyword evidence="5" id="KW-1185">Reference proteome</keyword>
<dbReference type="PANTHER" id="PTHR46128:SF358">
    <property type="entry name" value="TETRATRICOPEPTIDE REPEAT (TPR)-LIKE SUPERFAMILY PROTEIN"/>
    <property type="match status" value="1"/>
</dbReference>
<evidence type="ECO:0000313" key="4">
    <source>
        <dbReference type="EMBL" id="PHT87053.1"/>
    </source>
</evidence>
<feature type="repeat" description="PPR" evidence="3">
    <location>
        <begin position="80"/>
        <end position="114"/>
    </location>
</feature>
<reference evidence="4 5" key="1">
    <citation type="journal article" date="2014" name="Nat. Genet.">
        <title>Genome sequence of the hot pepper provides insights into the evolution of pungency in Capsicum species.</title>
        <authorList>
            <person name="Kim S."/>
            <person name="Park M."/>
            <person name="Yeom S.I."/>
            <person name="Kim Y.M."/>
            <person name="Lee J.M."/>
            <person name="Lee H.A."/>
            <person name="Seo E."/>
            <person name="Choi J."/>
            <person name="Cheong K."/>
            <person name="Kim K.T."/>
            <person name="Jung K."/>
            <person name="Lee G.W."/>
            <person name="Oh S.K."/>
            <person name="Bae C."/>
            <person name="Kim S.B."/>
            <person name="Lee H.Y."/>
            <person name="Kim S.Y."/>
            <person name="Kim M.S."/>
            <person name="Kang B.C."/>
            <person name="Jo Y.D."/>
            <person name="Yang H.B."/>
            <person name="Jeong H.J."/>
            <person name="Kang W.H."/>
            <person name="Kwon J.K."/>
            <person name="Shin C."/>
            <person name="Lim J.Y."/>
            <person name="Park J.H."/>
            <person name="Huh J.H."/>
            <person name="Kim J.S."/>
            <person name="Kim B.D."/>
            <person name="Cohen O."/>
            <person name="Paran I."/>
            <person name="Suh M.C."/>
            <person name="Lee S.B."/>
            <person name="Kim Y.K."/>
            <person name="Shin Y."/>
            <person name="Noh S.J."/>
            <person name="Park J."/>
            <person name="Seo Y.S."/>
            <person name="Kwon S.Y."/>
            <person name="Kim H.A."/>
            <person name="Park J.M."/>
            <person name="Kim H.J."/>
            <person name="Choi S.B."/>
            <person name="Bosland P.W."/>
            <person name="Reeves G."/>
            <person name="Jo S.H."/>
            <person name="Lee B.W."/>
            <person name="Cho H.T."/>
            <person name="Choi H.S."/>
            <person name="Lee M.S."/>
            <person name="Yu Y."/>
            <person name="Do Choi Y."/>
            <person name="Park B.S."/>
            <person name="van Deynze A."/>
            <person name="Ashrafi H."/>
            <person name="Hill T."/>
            <person name="Kim W.T."/>
            <person name="Pai H.S."/>
            <person name="Ahn H.K."/>
            <person name="Yeam I."/>
            <person name="Giovannoni J.J."/>
            <person name="Rose J.K."/>
            <person name="Sorensen I."/>
            <person name="Lee S.J."/>
            <person name="Kim R.W."/>
            <person name="Choi I.Y."/>
            <person name="Choi B.S."/>
            <person name="Lim J.S."/>
            <person name="Lee Y.H."/>
            <person name="Choi D."/>
        </authorList>
    </citation>
    <scope>NUCLEOTIDE SEQUENCE [LARGE SCALE GENOMIC DNA]</scope>
    <source>
        <strain evidence="5">cv. CM334</strain>
    </source>
</reference>
<dbReference type="PROSITE" id="PS51375">
    <property type="entry name" value="PPR"/>
    <property type="match status" value="3"/>
</dbReference>
<dbReference type="PANTHER" id="PTHR46128">
    <property type="entry name" value="MITOCHONDRIAL GROUP I INTRON SPLICING FACTOR CCM1"/>
    <property type="match status" value="1"/>
</dbReference>
<gene>
    <name evidence="4" type="ORF">T459_09159</name>
</gene>
<dbReference type="InterPro" id="IPR050872">
    <property type="entry name" value="PPR_P_subfamily"/>
</dbReference>
<feature type="repeat" description="PPR" evidence="3">
    <location>
        <begin position="44"/>
        <end position="79"/>
    </location>
</feature>
<comment type="caution">
    <text evidence="4">The sequence shown here is derived from an EMBL/GenBank/DDBJ whole genome shotgun (WGS) entry which is preliminary data.</text>
</comment>
<proteinExistence type="inferred from homology"/>
<evidence type="ECO:0000313" key="5">
    <source>
        <dbReference type="Proteomes" id="UP000222542"/>
    </source>
</evidence>
<dbReference type="EMBL" id="AYRZ02000003">
    <property type="protein sequence ID" value="PHT87053.1"/>
    <property type="molecule type" value="Genomic_DNA"/>
</dbReference>
<name>A0A2G2ZYJ0_CAPAN</name>
<dbReference type="Gramene" id="PHT87053">
    <property type="protein sequence ID" value="PHT87053"/>
    <property type="gene ID" value="T459_09159"/>
</dbReference>
<evidence type="ECO:0000256" key="2">
    <source>
        <dbReference type="ARBA" id="ARBA00022737"/>
    </source>
</evidence>
<dbReference type="Proteomes" id="UP000222542">
    <property type="component" value="Unassembled WGS sequence"/>
</dbReference>
<dbReference type="OMA" id="VVMENIC"/>
<dbReference type="InterPro" id="IPR002885">
    <property type="entry name" value="PPR_rpt"/>
</dbReference>
<dbReference type="Pfam" id="PF12854">
    <property type="entry name" value="PPR_1"/>
    <property type="match status" value="1"/>
</dbReference>
<organism evidence="4 5">
    <name type="scientific">Capsicum annuum</name>
    <name type="common">Capsicum pepper</name>
    <dbReference type="NCBI Taxonomy" id="4072"/>
    <lineage>
        <taxon>Eukaryota</taxon>
        <taxon>Viridiplantae</taxon>
        <taxon>Streptophyta</taxon>
        <taxon>Embryophyta</taxon>
        <taxon>Tracheophyta</taxon>
        <taxon>Spermatophyta</taxon>
        <taxon>Magnoliopsida</taxon>
        <taxon>eudicotyledons</taxon>
        <taxon>Gunneridae</taxon>
        <taxon>Pentapetalae</taxon>
        <taxon>asterids</taxon>
        <taxon>lamiids</taxon>
        <taxon>Solanales</taxon>
        <taxon>Solanaceae</taxon>
        <taxon>Solanoideae</taxon>
        <taxon>Capsiceae</taxon>
        <taxon>Capsicum</taxon>
    </lineage>
</organism>
<dbReference type="SMR" id="A0A2G2ZYJ0"/>
<keyword evidence="2" id="KW-0677">Repeat</keyword>
<dbReference type="AlphaFoldDB" id="A0A2G2ZYJ0"/>
<dbReference type="InterPro" id="IPR011990">
    <property type="entry name" value="TPR-like_helical_dom_sf"/>
</dbReference>
<protein>
    <recommendedName>
        <fullName evidence="6">Pentatricopeptide repeat-containing protein At1g12700, mitochondrial</fullName>
    </recommendedName>
</protein>
<reference evidence="4 5" key="2">
    <citation type="journal article" date="2017" name="Genome Biol.">
        <title>New reference genome sequences of hot pepper reveal the massive evolution of plant disease-resistance genes by retroduplication.</title>
        <authorList>
            <person name="Kim S."/>
            <person name="Park J."/>
            <person name="Yeom S.I."/>
            <person name="Kim Y.M."/>
            <person name="Seo E."/>
            <person name="Kim K.T."/>
            <person name="Kim M.S."/>
            <person name="Lee J.M."/>
            <person name="Cheong K."/>
            <person name="Shin H.S."/>
            <person name="Kim S.B."/>
            <person name="Han K."/>
            <person name="Lee J."/>
            <person name="Park M."/>
            <person name="Lee H.A."/>
            <person name="Lee H.Y."/>
            <person name="Lee Y."/>
            <person name="Oh S."/>
            <person name="Lee J.H."/>
            <person name="Choi E."/>
            <person name="Choi E."/>
            <person name="Lee S.E."/>
            <person name="Jeon J."/>
            <person name="Kim H."/>
            <person name="Choi G."/>
            <person name="Song H."/>
            <person name="Lee J."/>
            <person name="Lee S.C."/>
            <person name="Kwon J.K."/>
            <person name="Lee H.Y."/>
            <person name="Koo N."/>
            <person name="Hong Y."/>
            <person name="Kim R.W."/>
            <person name="Kang W.H."/>
            <person name="Huh J.H."/>
            <person name="Kang B.C."/>
            <person name="Yang T.J."/>
            <person name="Lee Y.H."/>
            <person name="Bennetzen J.L."/>
            <person name="Choi D."/>
        </authorList>
    </citation>
    <scope>NUCLEOTIDE SEQUENCE [LARGE SCALE GENOMIC DNA]</scope>
    <source>
        <strain evidence="5">cv. CM334</strain>
    </source>
</reference>
<dbReference type="NCBIfam" id="TIGR00756">
    <property type="entry name" value="PPR"/>
    <property type="match status" value="3"/>
</dbReference>
<dbReference type="Gene3D" id="1.25.40.10">
    <property type="entry name" value="Tetratricopeptide repeat domain"/>
    <property type="match status" value="2"/>
</dbReference>
<sequence>MQKFGIQSNGFILCSVTNSYCLMHRSDFAFSVLPIYVKCDIPFNVVTFTTLIRGLFSENKVKDAIELFKKVVMENICEPNQLLYGTIMNGLSKRGHTQKTLSLLLLMEQRNIKPDIFKYSIVADALCKDGNLDAASNLLNGMKQKGILQDIVTYS</sequence>
<evidence type="ECO:0000256" key="3">
    <source>
        <dbReference type="PROSITE-ProRule" id="PRU00708"/>
    </source>
</evidence>
<dbReference type="STRING" id="4072.A0A2G2ZYJ0"/>